<dbReference type="AlphaFoldDB" id="A0AAD4N0A7"/>
<feature type="chain" id="PRO_5042115233" description="DUF7808 domain-containing protein" evidence="1">
    <location>
        <begin position="22"/>
        <end position="164"/>
    </location>
</feature>
<name>A0AAD4N0A7_9BILA</name>
<evidence type="ECO:0000313" key="3">
    <source>
        <dbReference type="EMBL" id="KAI1708814.1"/>
    </source>
</evidence>
<dbReference type="Proteomes" id="UP001201812">
    <property type="component" value="Unassembled WGS sequence"/>
</dbReference>
<dbReference type="PANTHER" id="PTHR34493">
    <property type="entry name" value="PROTEIN CBG13422-RELATED"/>
    <property type="match status" value="1"/>
</dbReference>
<sequence>MISKLALPIAVASVLFVLCLAHPQYRQLKCATPDGSLRAGDDRARCHMIIKDAEDETPGRPAPEGDGCFSEDHDGEERVYCDLVCPKAHTVFNAHIDQGHRSCFNYYTYQLERRGDEWFVWRSGKCLNSTATFTIGCKFDEPFRTQFPSDNDIFARLRLRARKA</sequence>
<feature type="signal peptide" evidence="1">
    <location>
        <begin position="1"/>
        <end position="21"/>
    </location>
</feature>
<dbReference type="EMBL" id="JAKKPZ010000033">
    <property type="protein sequence ID" value="KAI1708814.1"/>
    <property type="molecule type" value="Genomic_DNA"/>
</dbReference>
<comment type="caution">
    <text evidence="3">The sequence shown here is derived from an EMBL/GenBank/DDBJ whole genome shotgun (WGS) entry which is preliminary data.</text>
</comment>
<proteinExistence type="predicted"/>
<gene>
    <name evidence="3" type="ORF">DdX_11568</name>
</gene>
<dbReference type="Pfam" id="PF25096">
    <property type="entry name" value="DUF7808"/>
    <property type="match status" value="1"/>
</dbReference>
<evidence type="ECO:0000256" key="1">
    <source>
        <dbReference type="SAM" id="SignalP"/>
    </source>
</evidence>
<evidence type="ECO:0000313" key="4">
    <source>
        <dbReference type="Proteomes" id="UP001201812"/>
    </source>
</evidence>
<keyword evidence="1" id="KW-0732">Signal</keyword>
<dbReference type="PANTHER" id="PTHR34493:SF4">
    <property type="entry name" value="PROTEIN CBG13422"/>
    <property type="match status" value="1"/>
</dbReference>
<feature type="domain" description="DUF7808" evidence="2">
    <location>
        <begin position="21"/>
        <end position="156"/>
    </location>
</feature>
<protein>
    <recommendedName>
        <fullName evidence="2">DUF7808 domain-containing protein</fullName>
    </recommendedName>
</protein>
<organism evidence="3 4">
    <name type="scientific">Ditylenchus destructor</name>
    <dbReference type="NCBI Taxonomy" id="166010"/>
    <lineage>
        <taxon>Eukaryota</taxon>
        <taxon>Metazoa</taxon>
        <taxon>Ecdysozoa</taxon>
        <taxon>Nematoda</taxon>
        <taxon>Chromadorea</taxon>
        <taxon>Rhabditida</taxon>
        <taxon>Tylenchina</taxon>
        <taxon>Tylenchomorpha</taxon>
        <taxon>Sphaerularioidea</taxon>
        <taxon>Anguinidae</taxon>
        <taxon>Anguininae</taxon>
        <taxon>Ditylenchus</taxon>
    </lineage>
</organism>
<keyword evidence="4" id="KW-1185">Reference proteome</keyword>
<evidence type="ECO:0000259" key="2">
    <source>
        <dbReference type="Pfam" id="PF25096"/>
    </source>
</evidence>
<dbReference type="InterPro" id="IPR056710">
    <property type="entry name" value="DUF7808"/>
</dbReference>
<accession>A0AAD4N0A7</accession>
<reference evidence="3" key="1">
    <citation type="submission" date="2022-01" db="EMBL/GenBank/DDBJ databases">
        <title>Genome Sequence Resource for Two Populations of Ditylenchus destructor, the Migratory Endoparasitic Phytonematode.</title>
        <authorList>
            <person name="Zhang H."/>
            <person name="Lin R."/>
            <person name="Xie B."/>
        </authorList>
    </citation>
    <scope>NUCLEOTIDE SEQUENCE</scope>
    <source>
        <strain evidence="3">BazhouSP</strain>
    </source>
</reference>